<gene>
    <name evidence="1" type="ORF">AC631_04238</name>
</gene>
<comment type="caution">
    <text evidence="1">The sequence shown here is derived from an EMBL/GenBank/DDBJ whole genome shotgun (WGS) entry which is preliminary data.</text>
</comment>
<protein>
    <recommendedName>
        <fullName evidence="3">DUF1776-domain-containing protein</fullName>
    </recommendedName>
</protein>
<sequence>MVAEPVQATWKTLNYYYNKTSDFVATQHDKVVNSEYFERLPELNPFSTSKPDPKLITRRPPQSVYAKLSDHVCKNKIQYLSLFSIGIGAGSYYYYNNIYKSTQLQKSTKLKRRVPKLANGARRDVVLIVGSPTEPLTRLIALDFEKRGFIVYLTILDEKDFKYIESNQITEDINYLNLNESYSFEVQISKFRQLLEIPVVPFPGADSHYLRLTSVIFAPSLYFPIGPIENITVASWNKMNERFSTYLKLFSSGLVNLIRSQQSKIILINANIISSLDMPYHAPETIFLNSVRHLFTALTRELAQHDISVTQIRLGNLNISNQDCASESKIATIVNSEIRSWNEDIKDLYASNFSSSQYKANPIKSTGRGTSLRQLYHLMFDLIYAKYKNPTVVYCGTGARIYDWVSKVIPESFLAWFLT</sequence>
<dbReference type="InterPro" id="IPR013952">
    <property type="entry name" value="DUF1776_fun"/>
</dbReference>
<dbReference type="RefSeq" id="XP_015466121.1">
    <property type="nucleotide sequence ID" value="XM_015613067.1"/>
</dbReference>
<name>A0A0V1PV07_9ASCO</name>
<dbReference type="PANTHER" id="PTHR43313:SF1">
    <property type="entry name" value="3BETA-HYDROXYSTEROID DEHYDROGENASE DHS-16"/>
    <property type="match status" value="1"/>
</dbReference>
<dbReference type="SUPFAM" id="SSF51735">
    <property type="entry name" value="NAD(P)-binding Rossmann-fold domains"/>
    <property type="match status" value="1"/>
</dbReference>
<accession>A0A0V1PV07</accession>
<dbReference type="AlphaFoldDB" id="A0A0V1PV07"/>
<dbReference type="InterPro" id="IPR036291">
    <property type="entry name" value="NAD(P)-bd_dom_sf"/>
</dbReference>
<organism evidence="1 2">
    <name type="scientific">Debaryomyces fabryi</name>
    <dbReference type="NCBI Taxonomy" id="58627"/>
    <lineage>
        <taxon>Eukaryota</taxon>
        <taxon>Fungi</taxon>
        <taxon>Dikarya</taxon>
        <taxon>Ascomycota</taxon>
        <taxon>Saccharomycotina</taxon>
        <taxon>Pichiomycetes</taxon>
        <taxon>Debaryomycetaceae</taxon>
        <taxon>Debaryomyces</taxon>
    </lineage>
</organism>
<proteinExistence type="predicted"/>
<dbReference type="EMBL" id="LMYN01000108">
    <property type="protein sequence ID" value="KSA00019.1"/>
    <property type="molecule type" value="Genomic_DNA"/>
</dbReference>
<dbReference type="GeneID" id="26841247"/>
<evidence type="ECO:0000313" key="1">
    <source>
        <dbReference type="EMBL" id="KSA00019.1"/>
    </source>
</evidence>
<dbReference type="PANTHER" id="PTHR43313">
    <property type="entry name" value="SHORT-CHAIN DEHYDROGENASE/REDUCTASE FAMILY 9C"/>
    <property type="match status" value="1"/>
</dbReference>
<evidence type="ECO:0000313" key="2">
    <source>
        <dbReference type="Proteomes" id="UP000054251"/>
    </source>
</evidence>
<dbReference type="Proteomes" id="UP000054251">
    <property type="component" value="Unassembled WGS sequence"/>
</dbReference>
<dbReference type="Pfam" id="PF08643">
    <property type="entry name" value="DUF1776"/>
    <property type="match status" value="1"/>
</dbReference>
<evidence type="ECO:0008006" key="3">
    <source>
        <dbReference type="Google" id="ProtNLM"/>
    </source>
</evidence>
<dbReference type="OrthoDB" id="5308060at2759"/>
<reference evidence="1 2" key="1">
    <citation type="submission" date="2015-11" db="EMBL/GenBank/DDBJ databases">
        <title>The genome of Debaryomyces fabryi.</title>
        <authorList>
            <person name="Tafer H."/>
            <person name="Lopandic K."/>
        </authorList>
    </citation>
    <scope>NUCLEOTIDE SEQUENCE [LARGE SCALE GENOMIC DNA]</scope>
    <source>
        <strain evidence="1 2">CBS 789</strain>
    </source>
</reference>
<keyword evidence="2" id="KW-1185">Reference proteome</keyword>